<comment type="similarity">
    <text evidence="1 13 17">Belongs to the NAD-dependent glycerol-3-phosphate dehydrogenase family.</text>
</comment>
<keyword evidence="13" id="KW-0963">Cytoplasm</keyword>
<dbReference type="Pfam" id="PF01210">
    <property type="entry name" value="NAD_Gly3P_dh_N"/>
    <property type="match status" value="1"/>
</dbReference>
<feature type="binding site" evidence="13">
    <location>
        <position position="286"/>
    </location>
    <ligand>
        <name>NADPH</name>
        <dbReference type="ChEBI" id="CHEBI:57783"/>
    </ligand>
</feature>
<evidence type="ECO:0000256" key="13">
    <source>
        <dbReference type="HAMAP-Rule" id="MF_00394"/>
    </source>
</evidence>
<keyword evidence="8 13" id="KW-1208">Phospholipid metabolism</keyword>
<comment type="catalytic activity">
    <reaction evidence="13">
        <text>sn-glycerol 3-phosphate + NAD(+) = dihydroxyacetone phosphate + NADH + H(+)</text>
        <dbReference type="Rhea" id="RHEA:11092"/>
        <dbReference type="ChEBI" id="CHEBI:15378"/>
        <dbReference type="ChEBI" id="CHEBI:57540"/>
        <dbReference type="ChEBI" id="CHEBI:57597"/>
        <dbReference type="ChEBI" id="CHEBI:57642"/>
        <dbReference type="ChEBI" id="CHEBI:57945"/>
        <dbReference type="EC" id="1.1.1.94"/>
    </reaction>
</comment>
<dbReference type="InterPro" id="IPR036291">
    <property type="entry name" value="NAD(P)-bd_dom_sf"/>
</dbReference>
<feature type="binding site" evidence="13">
    <location>
        <position position="19"/>
    </location>
    <ligand>
        <name>NADPH</name>
        <dbReference type="ChEBI" id="CHEBI:57783"/>
    </ligand>
</feature>
<evidence type="ECO:0000313" key="20">
    <source>
        <dbReference type="EMBL" id="ROS01001.1"/>
    </source>
</evidence>
<dbReference type="SUPFAM" id="SSF48179">
    <property type="entry name" value="6-phosphogluconate dehydrogenase C-terminal domain-like"/>
    <property type="match status" value="1"/>
</dbReference>
<keyword evidence="2 13" id="KW-0444">Lipid biosynthesis</keyword>
<dbReference type="RefSeq" id="WP_123711850.1">
    <property type="nucleotide sequence ID" value="NZ_RKHR01000004.1"/>
</dbReference>
<dbReference type="NCBIfam" id="NF000940">
    <property type="entry name" value="PRK00094.1-2"/>
    <property type="match status" value="1"/>
</dbReference>
<feature type="domain" description="Glycerol-3-phosphate dehydrogenase NAD-dependent C-terminal" evidence="19">
    <location>
        <begin position="185"/>
        <end position="325"/>
    </location>
</feature>
<evidence type="ECO:0000256" key="7">
    <source>
        <dbReference type="ARBA" id="ARBA00023209"/>
    </source>
</evidence>
<evidence type="ECO:0000256" key="3">
    <source>
        <dbReference type="ARBA" id="ARBA00022857"/>
    </source>
</evidence>
<dbReference type="Proteomes" id="UP000275394">
    <property type="component" value="Unassembled WGS sequence"/>
</dbReference>
<feature type="active site" description="Proton acceptor" evidence="13 14">
    <location>
        <position position="196"/>
    </location>
</feature>
<evidence type="ECO:0000256" key="16">
    <source>
        <dbReference type="PIRSR" id="PIRSR000114-3"/>
    </source>
</evidence>
<evidence type="ECO:0000256" key="17">
    <source>
        <dbReference type="RuleBase" id="RU000437"/>
    </source>
</evidence>
<comment type="subcellular location">
    <subcellularLocation>
        <location evidence="13">Cytoplasm</location>
    </subcellularLocation>
</comment>
<feature type="binding site" evidence="13">
    <location>
        <position position="259"/>
    </location>
    <ligand>
        <name>sn-glycerol 3-phosphate</name>
        <dbReference type="ChEBI" id="CHEBI:57597"/>
    </ligand>
</feature>
<feature type="binding site" evidence="13">
    <location>
        <position position="260"/>
    </location>
    <ligand>
        <name>NADPH</name>
        <dbReference type="ChEBI" id="CHEBI:57783"/>
    </ligand>
</feature>
<evidence type="ECO:0000259" key="19">
    <source>
        <dbReference type="Pfam" id="PF07479"/>
    </source>
</evidence>
<dbReference type="GO" id="GO:0005975">
    <property type="term" value="P:carbohydrate metabolic process"/>
    <property type="evidence" value="ECO:0007669"/>
    <property type="project" value="InterPro"/>
</dbReference>
<sequence>MSTELKQKYRIAIIGGGSFGTAIANMVAENGHRAVIWLRNTERAREINEEHFNSGYLPGCKLSERVTASTDLEAAVTGCQLVFMCIPSSSSRDVARRLAKVIAPGALLISTTKGIEAEGFHLMSQVLQEEIPNVRLGVMSGPNLAKEIAARQLAGTVIASEDAELVEVVQKALHTPYFRVYGGEDLYGVELAGALKNIYAIMAGMAAAMDLGQNTIGLLLTRALAEMSRFAVNMGANPLTFIGLAGVGDLIVTCMSPLSRNYRVGYALGEGKNLQQIVAELGQVAEGVNTLKIVKHKADELDVYMPLVQGLYAVIHGGESVAAVINSMMSAEQKGDVVFAIANNEAEAGL</sequence>
<dbReference type="FunFam" id="3.40.50.720:FF:000019">
    <property type="entry name" value="Glycerol-3-phosphate dehydrogenase [NAD(P)+]"/>
    <property type="match status" value="1"/>
</dbReference>
<dbReference type="InterPro" id="IPR006168">
    <property type="entry name" value="G3P_DH_NAD-dep"/>
</dbReference>
<dbReference type="PANTHER" id="PTHR11728:SF1">
    <property type="entry name" value="GLYCEROL-3-PHOSPHATE DEHYDROGENASE [NAD(+)] 2, CHLOROPLASTIC"/>
    <property type="match status" value="1"/>
</dbReference>
<feature type="binding site" evidence="13">
    <location>
        <position position="39"/>
    </location>
    <ligand>
        <name>NADPH</name>
        <dbReference type="ChEBI" id="CHEBI:57783"/>
    </ligand>
</feature>
<feature type="binding site" evidence="15">
    <location>
        <begin position="260"/>
        <end position="261"/>
    </location>
    <ligand>
        <name>substrate</name>
    </ligand>
</feature>
<dbReference type="Pfam" id="PF07479">
    <property type="entry name" value="NAD_Gly3P_dh_C"/>
    <property type="match status" value="1"/>
</dbReference>
<gene>
    <name evidence="13" type="primary">gpsA</name>
    <name evidence="20" type="ORF">EDC56_1424</name>
</gene>
<dbReference type="GO" id="GO:0141153">
    <property type="term" value="F:glycerol-3-phosphate dehydrogenase (NADP+) activity"/>
    <property type="evidence" value="ECO:0007669"/>
    <property type="project" value="RHEA"/>
</dbReference>
<keyword evidence="3 13" id="KW-0521">NADP</keyword>
<keyword evidence="6 13" id="KW-0443">Lipid metabolism</keyword>
<feature type="binding site" evidence="16">
    <location>
        <position position="145"/>
    </location>
    <ligand>
        <name>NAD(+)</name>
        <dbReference type="ChEBI" id="CHEBI:57540"/>
    </ligand>
</feature>
<comment type="catalytic activity">
    <reaction evidence="9">
        <text>sn-glycerol 3-phosphate + NADP(+) = dihydroxyacetone phosphate + NADPH + H(+)</text>
        <dbReference type="Rhea" id="RHEA:11096"/>
        <dbReference type="ChEBI" id="CHEBI:15378"/>
        <dbReference type="ChEBI" id="CHEBI:57597"/>
        <dbReference type="ChEBI" id="CHEBI:57642"/>
        <dbReference type="ChEBI" id="CHEBI:57783"/>
        <dbReference type="ChEBI" id="CHEBI:58349"/>
        <dbReference type="EC" id="1.1.1.94"/>
    </reaction>
    <physiologicalReaction direction="right-to-left" evidence="9">
        <dbReference type="Rhea" id="RHEA:11098"/>
    </physiologicalReaction>
</comment>
<dbReference type="EC" id="1.1.1.94" evidence="10 13"/>
<dbReference type="UniPathway" id="UPA00940"/>
<dbReference type="HAMAP" id="MF_00394">
    <property type="entry name" value="NAD_Glyc3P_dehydrog"/>
    <property type="match status" value="1"/>
</dbReference>
<keyword evidence="13" id="KW-0547">Nucleotide-binding</keyword>
<evidence type="ECO:0000256" key="1">
    <source>
        <dbReference type="ARBA" id="ARBA00011009"/>
    </source>
</evidence>
<comment type="function">
    <text evidence="13">Catalyzes the reduction of the glycolytic intermediate dihydroxyacetone phosphate (DHAP) to sn-glycerol 3-phosphate (G3P), the key precursor for phospholipid synthesis.</text>
</comment>
<dbReference type="InterPro" id="IPR006109">
    <property type="entry name" value="G3P_DH_NAD-dep_C"/>
</dbReference>
<keyword evidence="5 13" id="KW-0520">NAD</keyword>
<dbReference type="PROSITE" id="PS00957">
    <property type="entry name" value="NAD_G3PDH"/>
    <property type="match status" value="1"/>
</dbReference>
<evidence type="ECO:0000256" key="10">
    <source>
        <dbReference type="ARBA" id="ARBA00066687"/>
    </source>
</evidence>
<dbReference type="InterPro" id="IPR008927">
    <property type="entry name" value="6-PGluconate_DH-like_C_sf"/>
</dbReference>
<dbReference type="OrthoDB" id="9812273at2"/>
<keyword evidence="7 13" id="KW-0594">Phospholipid biosynthesis</keyword>
<dbReference type="Gene3D" id="3.40.50.720">
    <property type="entry name" value="NAD(P)-binding Rossmann-like Domain"/>
    <property type="match status" value="1"/>
</dbReference>
<proteinExistence type="inferred from homology"/>
<evidence type="ECO:0000256" key="9">
    <source>
        <dbReference type="ARBA" id="ARBA00052716"/>
    </source>
</evidence>
<dbReference type="Gene3D" id="1.10.1040.10">
    <property type="entry name" value="N-(1-d-carboxylethyl)-l-norvaline Dehydrogenase, domain 2"/>
    <property type="match status" value="1"/>
</dbReference>
<dbReference type="GO" id="GO:0005829">
    <property type="term" value="C:cytosol"/>
    <property type="evidence" value="ECO:0007669"/>
    <property type="project" value="TreeGrafter"/>
</dbReference>
<dbReference type="InterPro" id="IPR013328">
    <property type="entry name" value="6PGD_dom2"/>
</dbReference>
<feature type="binding site" evidence="16">
    <location>
        <position position="260"/>
    </location>
    <ligand>
        <name>NAD(+)</name>
        <dbReference type="ChEBI" id="CHEBI:57540"/>
    </ligand>
</feature>
<keyword evidence="4 13" id="KW-0560">Oxidoreductase</keyword>
<evidence type="ECO:0000256" key="14">
    <source>
        <dbReference type="PIRSR" id="PIRSR000114-1"/>
    </source>
</evidence>
<feature type="binding site" evidence="15">
    <location>
        <position position="113"/>
    </location>
    <ligand>
        <name>substrate</name>
    </ligand>
</feature>
<reference evidence="20 21" key="1">
    <citation type="submission" date="2018-11" db="EMBL/GenBank/DDBJ databases">
        <title>Genomic Encyclopedia of Type Strains, Phase IV (KMG-IV): sequencing the most valuable type-strain genomes for metagenomic binning, comparative biology and taxonomic classification.</title>
        <authorList>
            <person name="Goeker M."/>
        </authorList>
    </citation>
    <scope>NUCLEOTIDE SEQUENCE [LARGE SCALE GENOMIC DNA]</scope>
    <source>
        <strain evidence="20 21">DSM 100316</strain>
    </source>
</reference>
<evidence type="ECO:0000256" key="5">
    <source>
        <dbReference type="ARBA" id="ARBA00023027"/>
    </source>
</evidence>
<feature type="binding site" evidence="13">
    <location>
        <position position="113"/>
    </location>
    <ligand>
        <name>sn-glycerol 3-phosphate</name>
        <dbReference type="ChEBI" id="CHEBI:57597"/>
    </ligand>
</feature>
<feature type="domain" description="Glycerol-3-phosphate dehydrogenase NAD-dependent N-terminal" evidence="18">
    <location>
        <begin position="11"/>
        <end position="165"/>
    </location>
</feature>
<dbReference type="GO" id="GO:0051287">
    <property type="term" value="F:NAD binding"/>
    <property type="evidence" value="ECO:0007669"/>
    <property type="project" value="InterPro"/>
</dbReference>
<dbReference type="PRINTS" id="PR00077">
    <property type="entry name" value="GPDHDRGNASE"/>
</dbReference>
<dbReference type="GO" id="GO:0046167">
    <property type="term" value="P:glycerol-3-phosphate biosynthetic process"/>
    <property type="evidence" value="ECO:0007669"/>
    <property type="project" value="UniProtKB-UniRule"/>
</dbReference>
<feature type="binding site" evidence="13">
    <location>
        <position position="284"/>
    </location>
    <ligand>
        <name>NADPH</name>
        <dbReference type="ChEBI" id="CHEBI:57783"/>
    </ligand>
</feature>
<dbReference type="EMBL" id="RKHR01000004">
    <property type="protein sequence ID" value="ROS01001.1"/>
    <property type="molecule type" value="Genomic_DNA"/>
</dbReference>
<feature type="binding site" evidence="13">
    <location>
        <position position="145"/>
    </location>
    <ligand>
        <name>NADPH</name>
        <dbReference type="ChEBI" id="CHEBI:57783"/>
    </ligand>
</feature>
<dbReference type="NCBIfam" id="NF000946">
    <property type="entry name" value="PRK00094.2-4"/>
    <property type="match status" value="1"/>
</dbReference>
<comment type="caution">
    <text evidence="20">The sequence shown here is derived from an EMBL/GenBank/DDBJ whole genome shotgun (WGS) entry which is preliminary data.</text>
</comment>
<evidence type="ECO:0000256" key="4">
    <source>
        <dbReference type="ARBA" id="ARBA00023002"/>
    </source>
</evidence>
<dbReference type="SUPFAM" id="SSF51735">
    <property type="entry name" value="NAD(P)-binding Rossmann-fold domains"/>
    <property type="match status" value="1"/>
</dbReference>
<feature type="binding site" evidence="16">
    <location>
        <begin position="15"/>
        <end position="20"/>
    </location>
    <ligand>
        <name>NAD(+)</name>
        <dbReference type="ChEBI" id="CHEBI:57540"/>
    </ligand>
</feature>
<feature type="binding site" evidence="13">
    <location>
        <position position="196"/>
    </location>
    <ligand>
        <name>sn-glycerol 3-phosphate</name>
        <dbReference type="ChEBI" id="CHEBI:57597"/>
    </ligand>
</feature>
<evidence type="ECO:0000256" key="15">
    <source>
        <dbReference type="PIRSR" id="PIRSR000114-2"/>
    </source>
</evidence>
<dbReference type="AlphaFoldDB" id="A0A3N2DMG1"/>
<evidence type="ECO:0000259" key="18">
    <source>
        <dbReference type="Pfam" id="PF01210"/>
    </source>
</evidence>
<feature type="binding site" evidence="13">
    <location>
        <position position="141"/>
    </location>
    <ligand>
        <name>sn-glycerol 3-phosphate</name>
        <dbReference type="ChEBI" id="CHEBI:57597"/>
    </ligand>
</feature>
<comment type="pathway">
    <text evidence="13">Membrane lipid metabolism; glycerophospholipid metabolism.</text>
</comment>
<evidence type="ECO:0000256" key="6">
    <source>
        <dbReference type="ARBA" id="ARBA00023098"/>
    </source>
</evidence>
<feature type="binding site" evidence="13">
    <location>
        <position position="261"/>
    </location>
    <ligand>
        <name>sn-glycerol 3-phosphate</name>
        <dbReference type="ChEBI" id="CHEBI:57597"/>
    </ligand>
</feature>
<dbReference type="GO" id="GO:0046168">
    <property type="term" value="P:glycerol-3-phosphate catabolic process"/>
    <property type="evidence" value="ECO:0007669"/>
    <property type="project" value="InterPro"/>
</dbReference>
<accession>A0A3N2DMG1</accession>
<feature type="binding site" evidence="13">
    <location>
        <position position="113"/>
    </location>
    <ligand>
        <name>NADPH</name>
        <dbReference type="ChEBI" id="CHEBI:57783"/>
    </ligand>
</feature>
<name>A0A3N2DMG1_9GAMM</name>
<evidence type="ECO:0000313" key="21">
    <source>
        <dbReference type="Proteomes" id="UP000275394"/>
    </source>
</evidence>
<evidence type="ECO:0000256" key="8">
    <source>
        <dbReference type="ARBA" id="ARBA00023264"/>
    </source>
</evidence>
<keyword evidence="21" id="KW-1185">Reference proteome</keyword>
<dbReference type="PIRSF" id="PIRSF000114">
    <property type="entry name" value="Glycerol-3-P_dh"/>
    <property type="match status" value="1"/>
</dbReference>
<dbReference type="GO" id="GO:0046474">
    <property type="term" value="P:glycerophospholipid biosynthetic process"/>
    <property type="evidence" value="ECO:0007669"/>
    <property type="project" value="TreeGrafter"/>
</dbReference>
<dbReference type="PANTHER" id="PTHR11728">
    <property type="entry name" value="GLYCEROL-3-PHOSPHATE DEHYDROGENASE"/>
    <property type="match status" value="1"/>
</dbReference>
<feature type="binding site" evidence="13">
    <location>
        <position position="18"/>
    </location>
    <ligand>
        <name>NADPH</name>
        <dbReference type="ChEBI" id="CHEBI:57783"/>
    </ligand>
</feature>
<organism evidence="20 21">
    <name type="scientific">Sinobacterium caligoides</name>
    <dbReference type="NCBI Taxonomy" id="933926"/>
    <lineage>
        <taxon>Bacteria</taxon>
        <taxon>Pseudomonadati</taxon>
        <taxon>Pseudomonadota</taxon>
        <taxon>Gammaproteobacteria</taxon>
        <taxon>Cellvibrionales</taxon>
        <taxon>Spongiibacteraceae</taxon>
        <taxon>Sinobacterium</taxon>
    </lineage>
</organism>
<dbReference type="NCBIfam" id="NF000942">
    <property type="entry name" value="PRK00094.1-4"/>
    <property type="match status" value="1"/>
</dbReference>
<evidence type="ECO:0000256" key="11">
    <source>
        <dbReference type="ARBA" id="ARBA00069372"/>
    </source>
</evidence>
<feature type="binding site" evidence="13">
    <location>
        <position position="249"/>
    </location>
    <ligand>
        <name>sn-glycerol 3-phosphate</name>
        <dbReference type="ChEBI" id="CHEBI:57597"/>
    </ligand>
</feature>
<feature type="binding site" evidence="13">
    <location>
        <position position="56"/>
    </location>
    <ligand>
        <name>NADPH</name>
        <dbReference type="ChEBI" id="CHEBI:57783"/>
    </ligand>
</feature>
<evidence type="ECO:0000256" key="2">
    <source>
        <dbReference type="ARBA" id="ARBA00022516"/>
    </source>
</evidence>
<dbReference type="GO" id="GO:0141152">
    <property type="term" value="F:glycerol-3-phosphate dehydrogenase (NAD+) activity"/>
    <property type="evidence" value="ECO:0007669"/>
    <property type="project" value="RHEA"/>
</dbReference>
<protein>
    <recommendedName>
        <fullName evidence="11 13">Glycerol-3-phosphate dehydrogenase [NAD(P)+]</fullName>
        <ecNumber evidence="10 13">1.1.1.94</ecNumber>
    </recommendedName>
    <alternativeName>
        <fullName evidence="13">NAD(P)(+)-dependent glycerol-3-phosphate dehydrogenase</fullName>
    </alternativeName>
    <alternativeName>
        <fullName evidence="12 13">NAD(P)H-dependent dihydroxyacetone-phosphate reductase</fullName>
    </alternativeName>
</protein>
<dbReference type="FunFam" id="1.10.1040.10:FF:000001">
    <property type="entry name" value="Glycerol-3-phosphate dehydrogenase [NAD(P)+]"/>
    <property type="match status" value="1"/>
</dbReference>
<evidence type="ECO:0000256" key="12">
    <source>
        <dbReference type="ARBA" id="ARBA00080511"/>
    </source>
</evidence>
<feature type="binding site" evidence="13">
    <location>
        <position position="260"/>
    </location>
    <ligand>
        <name>sn-glycerol 3-phosphate</name>
        <dbReference type="ChEBI" id="CHEBI:57597"/>
    </ligand>
</feature>
<dbReference type="InterPro" id="IPR011128">
    <property type="entry name" value="G3P_DH_NAD-dep_N"/>
</dbReference>
<comment type="caution">
    <text evidence="13">Lacks conserved residue(s) required for the propagation of feature annotation.</text>
</comment>